<protein>
    <recommendedName>
        <fullName evidence="1">ParB-like N-terminal domain-containing protein</fullName>
    </recommendedName>
</protein>
<comment type="caution">
    <text evidence="2">The sequence shown here is derived from an EMBL/GenBank/DDBJ whole genome shotgun (WGS) entry which is preliminary data.</text>
</comment>
<proteinExistence type="predicted"/>
<dbReference type="AlphaFoldDB" id="A0A0F9JGR3"/>
<name>A0A0F9JGR3_9ZZZZ</name>
<gene>
    <name evidence="2" type="ORF">LCGC14_1827000</name>
</gene>
<evidence type="ECO:0000313" key="2">
    <source>
        <dbReference type="EMBL" id="KKL98182.1"/>
    </source>
</evidence>
<dbReference type="SUPFAM" id="SSF110849">
    <property type="entry name" value="ParB/Sulfiredoxin"/>
    <property type="match status" value="1"/>
</dbReference>
<dbReference type="Gene3D" id="3.90.1530.10">
    <property type="entry name" value="Conserved hypothetical protein from pyrococcus furiosus pfu- 392566-001, ParB domain"/>
    <property type="match status" value="1"/>
</dbReference>
<dbReference type="Pfam" id="PF02195">
    <property type="entry name" value="ParB_N"/>
    <property type="match status" value="1"/>
</dbReference>
<dbReference type="SMART" id="SM00470">
    <property type="entry name" value="ParB"/>
    <property type="match status" value="1"/>
</dbReference>
<sequence>MAEQAGRGQKRVKGKKVIEKKNVALKTLKIEYVSIENLRENPYNPNRQSDHEFELLCRSMREDGFTQPIVAAVVDEAHCADPKFKGKYTPGDLVIVDGYHRWKAGRHLGLKEVPYVDVPMTVEQMRIATLRHNRARGSEDIELSAEVLRDLQQLGALDWAKDSLMLDDAELNKLLDDIPAPEALAGAEFGTAWDPVSNADAVTLDQDMVETKDRGVAASGDAVDRLRAMEKKIAEAKSDQEKEAARKEANIYRLVLVFTGDQATIVKQALGDTPAESVL</sequence>
<dbReference type="InterPro" id="IPR036086">
    <property type="entry name" value="ParB/Sulfiredoxin_sf"/>
</dbReference>
<feature type="non-terminal residue" evidence="2">
    <location>
        <position position="279"/>
    </location>
</feature>
<organism evidence="2">
    <name type="scientific">marine sediment metagenome</name>
    <dbReference type="NCBI Taxonomy" id="412755"/>
    <lineage>
        <taxon>unclassified sequences</taxon>
        <taxon>metagenomes</taxon>
        <taxon>ecological metagenomes</taxon>
    </lineage>
</organism>
<dbReference type="InterPro" id="IPR003115">
    <property type="entry name" value="ParB_N"/>
</dbReference>
<evidence type="ECO:0000259" key="1">
    <source>
        <dbReference type="SMART" id="SM00470"/>
    </source>
</evidence>
<reference evidence="2" key="1">
    <citation type="journal article" date="2015" name="Nature">
        <title>Complex archaea that bridge the gap between prokaryotes and eukaryotes.</title>
        <authorList>
            <person name="Spang A."/>
            <person name="Saw J.H."/>
            <person name="Jorgensen S.L."/>
            <person name="Zaremba-Niedzwiedzka K."/>
            <person name="Martijn J."/>
            <person name="Lind A.E."/>
            <person name="van Eijk R."/>
            <person name="Schleper C."/>
            <person name="Guy L."/>
            <person name="Ettema T.J."/>
        </authorList>
    </citation>
    <scope>NUCLEOTIDE SEQUENCE</scope>
</reference>
<dbReference type="EMBL" id="LAZR01017980">
    <property type="protein sequence ID" value="KKL98182.1"/>
    <property type="molecule type" value="Genomic_DNA"/>
</dbReference>
<accession>A0A0F9JGR3</accession>
<feature type="domain" description="ParB-like N-terminal" evidence="1">
    <location>
        <begin position="31"/>
        <end position="134"/>
    </location>
</feature>